<dbReference type="Pfam" id="PF13614">
    <property type="entry name" value="AAA_31"/>
    <property type="match status" value="1"/>
</dbReference>
<dbReference type="InterPro" id="IPR027417">
    <property type="entry name" value="P-loop_NTPase"/>
</dbReference>
<sequence>MSDLVRVLGTSPPSTLASGNSVAPTPLQRETLHGPPKPSDVLHAVRRRWWLILIMGVLASAGVMVFAWRTIPVEYTATAWLQVSLERPRVLFDTKDDDPLLRNRQTQTTLVTSNRVLTAALQRPGISQLPYIRNQVDPIMWLRRNLRVRFADQAEILEISMTGGDPEQIAAIVNAVKDAYMSEVGDVSRNYALERKKLLEANYAQTLELVKKRDQRYRELANAVGSADSEVARKKALTALETLADHRKHVNELRQQISGLERRIAILQSRLRYMEEHRPQTSEEERRQRDEAVIQQIVENALRADPWIAAAQARLSYLETRWFEERQRAAQGEKAPSAQRIQEEMETLRKGLEQRRAELTPQLVEFAREQLAKGRAVAPPTETEQIQAEIAQAELEKAVLEDELKVALEQFEKEAAEAEQLGKYSADLEAERAEVERLKAIAARMGDELERWNIELAAPPRVRVLEEASTPRISNINDKYRLVSFLGLMAFLGTGAAVVLLDFFLRPVSSAYQISYGLGLPVLGDLPLIERPIMRWMSRNGHMPETMRSVLIESVDQLRTILLHRAERQGLKVVLVTSALAREGKTTLVAQLATSLARAGRRVVVVDGDLRRPRLHRLFRCPLSPGLSELAKNLARPEEIVRNAEIENLYVVTAGHCDGEVLEAVSQGKLDRFLQSLRDQCDLVLVDSSPILTTADALILAHVADSVVLSVIQDKSRLPRVFEAVQRLRSVDLPLLGIVLHGTAPSRYRSYYRSYTIDVESRAAE</sequence>
<proteinExistence type="inferred from homology"/>
<dbReference type="InterPro" id="IPR025669">
    <property type="entry name" value="AAA_dom"/>
</dbReference>
<dbReference type="GO" id="GO:0005886">
    <property type="term" value="C:plasma membrane"/>
    <property type="evidence" value="ECO:0007669"/>
    <property type="project" value="TreeGrafter"/>
</dbReference>
<evidence type="ECO:0000256" key="7">
    <source>
        <dbReference type="ARBA" id="ARBA00023137"/>
    </source>
</evidence>
<reference evidence="13 14" key="1">
    <citation type="journal article" name="Front. Microbiol.">
        <title>Sugar Metabolism of the First Thermophilic Planctomycete Thermogutta terrifontis: Comparative Genomic and Transcriptomic Approaches.</title>
        <authorList>
            <person name="Elcheninov A.G."/>
            <person name="Menzel P."/>
            <person name="Gudbergsdottir S.R."/>
            <person name="Slesarev A.I."/>
            <person name="Kadnikov V.V."/>
            <person name="Krogh A."/>
            <person name="Bonch-Osmolovskaya E.A."/>
            <person name="Peng X."/>
            <person name="Kublanov I.V."/>
        </authorList>
    </citation>
    <scope>NUCLEOTIDE SEQUENCE [LARGE SCALE GENOMIC DNA]</scope>
    <source>
        <strain evidence="13 14">R1</strain>
    </source>
</reference>
<evidence type="ECO:0000256" key="5">
    <source>
        <dbReference type="ARBA" id="ARBA00022777"/>
    </source>
</evidence>
<dbReference type="RefSeq" id="WP_095414326.1">
    <property type="nucleotide sequence ID" value="NZ_CP018477.1"/>
</dbReference>
<dbReference type="GO" id="GO:0004715">
    <property type="term" value="F:non-membrane spanning protein tyrosine kinase activity"/>
    <property type="evidence" value="ECO:0007669"/>
    <property type="project" value="UniProtKB-EC"/>
</dbReference>
<keyword evidence="5 13" id="KW-0418">Kinase</keyword>
<keyword evidence="3 13" id="KW-0808">Transferase</keyword>
<dbReference type="Gene3D" id="3.40.50.300">
    <property type="entry name" value="P-loop containing nucleotide triphosphate hydrolases"/>
    <property type="match status" value="1"/>
</dbReference>
<feature type="transmembrane region" description="Helical" evidence="11">
    <location>
        <begin position="49"/>
        <end position="68"/>
    </location>
</feature>
<evidence type="ECO:0000256" key="2">
    <source>
        <dbReference type="ARBA" id="ARBA00011903"/>
    </source>
</evidence>
<feature type="coiled-coil region" evidence="9">
    <location>
        <begin position="243"/>
        <end position="270"/>
    </location>
</feature>
<accession>A0A286RD13</accession>
<keyword evidence="7" id="KW-0829">Tyrosine-protein kinase</keyword>
<organism evidence="13 14">
    <name type="scientific">Thermogutta terrifontis</name>
    <dbReference type="NCBI Taxonomy" id="1331910"/>
    <lineage>
        <taxon>Bacteria</taxon>
        <taxon>Pseudomonadati</taxon>
        <taxon>Planctomycetota</taxon>
        <taxon>Planctomycetia</taxon>
        <taxon>Pirellulales</taxon>
        <taxon>Thermoguttaceae</taxon>
        <taxon>Thermogutta</taxon>
    </lineage>
</organism>
<evidence type="ECO:0000256" key="10">
    <source>
        <dbReference type="SAM" id="MobiDB-lite"/>
    </source>
</evidence>
<dbReference type="PANTHER" id="PTHR32309">
    <property type="entry name" value="TYROSINE-PROTEIN KINASE"/>
    <property type="match status" value="1"/>
</dbReference>
<dbReference type="EC" id="2.7.10.2" evidence="2"/>
<dbReference type="SUPFAM" id="SSF52540">
    <property type="entry name" value="P-loop containing nucleoside triphosphate hydrolases"/>
    <property type="match status" value="1"/>
</dbReference>
<dbReference type="Proteomes" id="UP000215086">
    <property type="component" value="Chromosome"/>
</dbReference>
<evidence type="ECO:0000256" key="3">
    <source>
        <dbReference type="ARBA" id="ARBA00022679"/>
    </source>
</evidence>
<evidence type="ECO:0000256" key="11">
    <source>
        <dbReference type="SAM" id="Phobius"/>
    </source>
</evidence>
<dbReference type="InterPro" id="IPR005702">
    <property type="entry name" value="Wzc-like_C"/>
</dbReference>
<dbReference type="InterPro" id="IPR050445">
    <property type="entry name" value="Bact_polysacc_biosynth/exp"/>
</dbReference>
<keyword evidence="4" id="KW-0547">Nucleotide-binding</keyword>
<keyword evidence="9" id="KW-0175">Coiled coil</keyword>
<dbReference type="AlphaFoldDB" id="A0A286RD13"/>
<dbReference type="CDD" id="cd05387">
    <property type="entry name" value="BY-kinase"/>
    <property type="match status" value="1"/>
</dbReference>
<keyword evidence="11" id="KW-0472">Membrane</keyword>
<evidence type="ECO:0000256" key="8">
    <source>
        <dbReference type="ARBA" id="ARBA00051245"/>
    </source>
</evidence>
<feature type="compositionally biased region" description="Polar residues" evidence="10">
    <location>
        <begin position="11"/>
        <end position="23"/>
    </location>
</feature>
<dbReference type="GO" id="GO:0005524">
    <property type="term" value="F:ATP binding"/>
    <property type="evidence" value="ECO:0007669"/>
    <property type="project" value="UniProtKB-KW"/>
</dbReference>
<evidence type="ECO:0000256" key="4">
    <source>
        <dbReference type="ARBA" id="ARBA00022741"/>
    </source>
</evidence>
<name>A0A286RD13_9BACT</name>
<feature type="region of interest" description="Disordered" evidence="10">
    <location>
        <begin position="1"/>
        <end position="37"/>
    </location>
</feature>
<dbReference type="NCBIfam" id="TIGR01007">
    <property type="entry name" value="eps_fam"/>
    <property type="match status" value="1"/>
</dbReference>
<keyword evidence="14" id="KW-1185">Reference proteome</keyword>
<dbReference type="PANTHER" id="PTHR32309:SF13">
    <property type="entry name" value="FERRIC ENTEROBACTIN TRANSPORT PROTEIN FEPE"/>
    <property type="match status" value="1"/>
</dbReference>
<gene>
    <name evidence="13" type="ORF">THTE_1239</name>
</gene>
<comment type="similarity">
    <text evidence="1">Belongs to the CpsD/CapB family.</text>
</comment>
<feature type="domain" description="AAA" evidence="12">
    <location>
        <begin position="584"/>
        <end position="712"/>
    </location>
</feature>
<evidence type="ECO:0000256" key="9">
    <source>
        <dbReference type="SAM" id="Coils"/>
    </source>
</evidence>
<keyword evidence="11" id="KW-0812">Transmembrane</keyword>
<evidence type="ECO:0000256" key="1">
    <source>
        <dbReference type="ARBA" id="ARBA00007316"/>
    </source>
</evidence>
<evidence type="ECO:0000313" key="14">
    <source>
        <dbReference type="Proteomes" id="UP000215086"/>
    </source>
</evidence>
<comment type="catalytic activity">
    <reaction evidence="8">
        <text>L-tyrosyl-[protein] + ATP = O-phospho-L-tyrosyl-[protein] + ADP + H(+)</text>
        <dbReference type="Rhea" id="RHEA:10596"/>
        <dbReference type="Rhea" id="RHEA-COMP:10136"/>
        <dbReference type="Rhea" id="RHEA-COMP:20101"/>
        <dbReference type="ChEBI" id="CHEBI:15378"/>
        <dbReference type="ChEBI" id="CHEBI:30616"/>
        <dbReference type="ChEBI" id="CHEBI:46858"/>
        <dbReference type="ChEBI" id="CHEBI:61978"/>
        <dbReference type="ChEBI" id="CHEBI:456216"/>
        <dbReference type="EC" id="2.7.10.2"/>
    </reaction>
</comment>
<dbReference type="OrthoDB" id="9775724at2"/>
<keyword evidence="11" id="KW-1133">Transmembrane helix</keyword>
<feature type="transmembrane region" description="Helical" evidence="11">
    <location>
        <begin position="482"/>
        <end position="505"/>
    </location>
</feature>
<feature type="coiled-coil region" evidence="9">
    <location>
        <begin position="383"/>
        <end position="455"/>
    </location>
</feature>
<evidence type="ECO:0000313" key="13">
    <source>
        <dbReference type="EMBL" id="ASV73841.1"/>
    </source>
</evidence>
<protein>
    <recommendedName>
        <fullName evidence="2">non-specific protein-tyrosine kinase</fullName>
        <ecNumber evidence="2">2.7.10.2</ecNumber>
    </recommendedName>
</protein>
<keyword evidence="6" id="KW-0067">ATP-binding</keyword>
<evidence type="ECO:0000256" key="6">
    <source>
        <dbReference type="ARBA" id="ARBA00022840"/>
    </source>
</evidence>
<dbReference type="KEGG" id="ttf:THTE_1239"/>
<dbReference type="EMBL" id="CP018477">
    <property type="protein sequence ID" value="ASV73841.1"/>
    <property type="molecule type" value="Genomic_DNA"/>
</dbReference>
<evidence type="ECO:0000259" key="12">
    <source>
        <dbReference type="Pfam" id="PF13614"/>
    </source>
</evidence>